<comment type="caution">
    <text evidence="2">The sequence shown here is derived from an EMBL/GenBank/DDBJ whole genome shotgun (WGS) entry which is preliminary data.</text>
</comment>
<accession>A0A6B0TC69</accession>
<name>A0A6B0TC69_9EURY</name>
<dbReference type="Proteomes" id="UP000466535">
    <property type="component" value="Unassembled WGS sequence"/>
</dbReference>
<sequence length="158" mass="17145">MSDDSGDLSPAELAEYCRTQAGLLAGRTETIAAETDELLDEIDEDIAVMRDRLEGEPGDSDASADSSRTDETADAAAELEQLEADIEQRQAVAEANRARMAAIRDLSENYAELAADLDTVDGEQEALERIVAFEQEHDASAYFDDRQTLLEAVAESNS</sequence>
<protein>
    <submittedName>
        <fullName evidence="2">Uncharacterized protein</fullName>
    </submittedName>
</protein>
<dbReference type="RefSeq" id="WP_159762895.1">
    <property type="nucleotide sequence ID" value="NZ_WUUT01000001.1"/>
</dbReference>
<dbReference type="AlphaFoldDB" id="A0A6B0TC69"/>
<proteinExistence type="predicted"/>
<evidence type="ECO:0000256" key="1">
    <source>
        <dbReference type="SAM" id="MobiDB-lite"/>
    </source>
</evidence>
<organism evidence="2 3">
    <name type="scientific">Halovenus carboxidivorans</name>
    <dbReference type="NCBI Taxonomy" id="2692199"/>
    <lineage>
        <taxon>Archaea</taxon>
        <taxon>Methanobacteriati</taxon>
        <taxon>Methanobacteriota</taxon>
        <taxon>Stenosarchaea group</taxon>
        <taxon>Halobacteria</taxon>
        <taxon>Halobacteriales</taxon>
        <taxon>Haloarculaceae</taxon>
        <taxon>Halovenus</taxon>
    </lineage>
</organism>
<keyword evidence="3" id="KW-1185">Reference proteome</keyword>
<reference evidence="2 3" key="1">
    <citation type="submission" date="2019-12" db="EMBL/GenBank/DDBJ databases">
        <title>Isolation and characterization of three novel carbon monoxide-oxidizing members of Halobacteria from salione crusts and soils.</title>
        <authorList>
            <person name="Myers M.R."/>
            <person name="King G.M."/>
        </authorList>
    </citation>
    <scope>NUCLEOTIDE SEQUENCE [LARGE SCALE GENOMIC DNA]</scope>
    <source>
        <strain evidence="2 3">WSH3</strain>
    </source>
</reference>
<gene>
    <name evidence="2" type="ORF">GRX03_04155</name>
</gene>
<dbReference type="EMBL" id="WUUT01000001">
    <property type="protein sequence ID" value="MXR50799.1"/>
    <property type="molecule type" value="Genomic_DNA"/>
</dbReference>
<feature type="region of interest" description="Disordered" evidence="1">
    <location>
        <begin position="50"/>
        <end position="74"/>
    </location>
</feature>
<evidence type="ECO:0000313" key="2">
    <source>
        <dbReference type="EMBL" id="MXR50799.1"/>
    </source>
</evidence>
<dbReference type="OrthoDB" id="343088at2157"/>
<evidence type="ECO:0000313" key="3">
    <source>
        <dbReference type="Proteomes" id="UP000466535"/>
    </source>
</evidence>